<evidence type="ECO:0000313" key="3">
    <source>
        <dbReference type="Proteomes" id="UP000595140"/>
    </source>
</evidence>
<protein>
    <recommendedName>
        <fullName evidence="4">Retrotransposon gag domain-containing protein</fullName>
    </recommendedName>
</protein>
<dbReference type="AlphaFoldDB" id="A0A484MDH1"/>
<proteinExistence type="predicted"/>
<evidence type="ECO:0000256" key="1">
    <source>
        <dbReference type="SAM" id="MobiDB-lite"/>
    </source>
</evidence>
<organism evidence="2 3">
    <name type="scientific">Cuscuta campestris</name>
    <dbReference type="NCBI Taxonomy" id="132261"/>
    <lineage>
        <taxon>Eukaryota</taxon>
        <taxon>Viridiplantae</taxon>
        <taxon>Streptophyta</taxon>
        <taxon>Embryophyta</taxon>
        <taxon>Tracheophyta</taxon>
        <taxon>Spermatophyta</taxon>
        <taxon>Magnoliopsida</taxon>
        <taxon>eudicotyledons</taxon>
        <taxon>Gunneridae</taxon>
        <taxon>Pentapetalae</taxon>
        <taxon>asterids</taxon>
        <taxon>lamiids</taxon>
        <taxon>Solanales</taxon>
        <taxon>Convolvulaceae</taxon>
        <taxon>Cuscuteae</taxon>
        <taxon>Cuscuta</taxon>
        <taxon>Cuscuta subgen. Grammica</taxon>
        <taxon>Cuscuta sect. Cleistogrammica</taxon>
    </lineage>
</organism>
<keyword evidence="3" id="KW-1185">Reference proteome</keyword>
<sequence length="568" mass="65229">MRLRSQGSHNLGTFDPEIERTVRTIRRIQRMDVDNRKVERQNDNRRREERPPPALTLNQRKRPVVPDTPSCIVLSNAARDYEVKNGYINGLPQFHGNSGENPLFFITGFDAFLQGIPRHGISDDDLKMRFFAYTLRGNAKAWFIEQTPRAYATWNAIRWRRYKALLRSCPHHRIPLDLQVDFFYQGISPQFQAIIDNRCDGYMGNRTEEELWEIIESITSNPTLRTGDNIASINEVALNNMFYRRMTELKSTMQSELQSALRAVLGNQGPSQVNQVGTLDGPITEIEDVNYMGSYGKPQRNNYSQNQRWGNSNWNAQGGSNNAPLLPPGFSRSYESRKEEPSSSSEDPIKLLTKQIAKFQSTIEQNQASTETAISNLHSQFTKFDMKLNQRMDTLEQYTKTSIHNLEVQMGSGKQLKEPEAWPQSISNKEEITPEGSTKTAPVLPEVHPDAYVPTIPYPQRLKKKENPEKYKKFMEMFTKLSINIPFAKAIAEIPSYAKFLKGVLSNKKKLGEFATVEGVHLPWFSDIINYLATGIEPPELSSYQKSKFFRDVKKYYWDDPYVTPQSV</sequence>
<name>A0A484MDH1_9ASTE</name>
<feature type="region of interest" description="Disordered" evidence="1">
    <location>
        <begin position="297"/>
        <end position="349"/>
    </location>
</feature>
<reference evidence="2 3" key="1">
    <citation type="submission" date="2018-04" db="EMBL/GenBank/DDBJ databases">
        <authorList>
            <person name="Vogel A."/>
        </authorList>
    </citation>
    <scope>NUCLEOTIDE SEQUENCE [LARGE SCALE GENOMIC DNA]</scope>
</reference>
<feature type="compositionally biased region" description="Polar residues" evidence="1">
    <location>
        <begin position="299"/>
        <end position="323"/>
    </location>
</feature>
<evidence type="ECO:0008006" key="4">
    <source>
        <dbReference type="Google" id="ProtNLM"/>
    </source>
</evidence>
<dbReference type="EMBL" id="OOIL02003280">
    <property type="protein sequence ID" value="VFQ86951.1"/>
    <property type="molecule type" value="Genomic_DNA"/>
</dbReference>
<gene>
    <name evidence="2" type="ORF">CCAM_LOCUS28727</name>
</gene>
<dbReference type="PANTHER" id="PTHR33223:SF6">
    <property type="entry name" value="CCHC-TYPE DOMAIN-CONTAINING PROTEIN"/>
    <property type="match status" value="1"/>
</dbReference>
<feature type="region of interest" description="Disordered" evidence="1">
    <location>
        <begin position="33"/>
        <end position="63"/>
    </location>
</feature>
<dbReference type="PANTHER" id="PTHR33223">
    <property type="entry name" value="CCHC-TYPE DOMAIN-CONTAINING PROTEIN"/>
    <property type="match status" value="1"/>
</dbReference>
<feature type="compositionally biased region" description="Basic and acidic residues" evidence="1">
    <location>
        <begin position="33"/>
        <end position="51"/>
    </location>
</feature>
<evidence type="ECO:0000313" key="2">
    <source>
        <dbReference type="EMBL" id="VFQ86951.1"/>
    </source>
</evidence>
<dbReference type="Proteomes" id="UP000595140">
    <property type="component" value="Unassembled WGS sequence"/>
</dbReference>
<dbReference type="OrthoDB" id="1305128at2759"/>
<accession>A0A484MDH1</accession>